<comment type="caution">
    <text evidence="6">The sequence shown here is derived from an EMBL/GenBank/DDBJ whole genome shotgun (WGS) entry which is preliminary data.</text>
</comment>
<dbReference type="PANTHER" id="PTHR42734:SF5">
    <property type="entry name" value="IRON TRANSPORT SYSTEM ATP-BINDING PROTEIN HI_0361-RELATED"/>
    <property type="match status" value="1"/>
</dbReference>
<dbReference type="InterPro" id="IPR003439">
    <property type="entry name" value="ABC_transporter-like_ATP-bd"/>
</dbReference>
<dbReference type="InterPro" id="IPR003593">
    <property type="entry name" value="AAA+_ATPase"/>
</dbReference>
<keyword evidence="6" id="KW-0378">Hydrolase</keyword>
<dbReference type="PROSITE" id="PS50893">
    <property type="entry name" value="ABC_TRANSPORTER_2"/>
    <property type="match status" value="1"/>
</dbReference>
<keyword evidence="4 6" id="KW-0067">ATP-binding</keyword>
<name>A0A1J5SQT1_9ZZZZ</name>
<keyword evidence="3" id="KW-0547">Nucleotide-binding</keyword>
<reference evidence="6" key="1">
    <citation type="submission" date="2016-10" db="EMBL/GenBank/DDBJ databases">
        <title>Sequence of Gallionella enrichment culture.</title>
        <authorList>
            <person name="Poehlein A."/>
            <person name="Muehling M."/>
            <person name="Daniel R."/>
        </authorList>
    </citation>
    <scope>NUCLEOTIDE SEQUENCE</scope>
</reference>
<feature type="domain" description="ABC transporter" evidence="5">
    <location>
        <begin position="6"/>
        <end position="245"/>
    </location>
</feature>
<evidence type="ECO:0000256" key="3">
    <source>
        <dbReference type="ARBA" id="ARBA00022741"/>
    </source>
</evidence>
<dbReference type="GO" id="GO:0005524">
    <property type="term" value="F:ATP binding"/>
    <property type="evidence" value="ECO:0007669"/>
    <property type="project" value="UniProtKB-KW"/>
</dbReference>
<comment type="similarity">
    <text evidence="1">Belongs to the ABC transporter superfamily.</text>
</comment>
<evidence type="ECO:0000259" key="5">
    <source>
        <dbReference type="PROSITE" id="PS50893"/>
    </source>
</evidence>
<protein>
    <submittedName>
        <fullName evidence="6">Putative ABC transporter ATP-binding protein YlmA</fullName>
        <ecNumber evidence="6">3.6.3.-</ecNumber>
    </submittedName>
</protein>
<dbReference type="EC" id="3.6.3.-" evidence="6"/>
<dbReference type="PROSITE" id="PS00211">
    <property type="entry name" value="ABC_TRANSPORTER_1"/>
    <property type="match status" value="1"/>
</dbReference>
<dbReference type="SMART" id="SM00382">
    <property type="entry name" value="AAA"/>
    <property type="match status" value="1"/>
</dbReference>
<gene>
    <name evidence="6" type="primary">ylmA_1</name>
    <name evidence="6" type="ORF">GALL_115660</name>
</gene>
<dbReference type="SUPFAM" id="SSF52540">
    <property type="entry name" value="P-loop containing nucleoside triphosphate hydrolases"/>
    <property type="match status" value="1"/>
</dbReference>
<sequence length="278" mass="30396">MSSPVLSIEGLRVLRGETTILRNLSWRVEHGQNWVVLGPNGCGKTTLLKTLTGYMTASAGRMELLGHVYGTCDWRDLRLHVGIVSSSLQASIPPGEIALETVVSGRYAQLDLWARPTRADRNAALRKLSELGIRALAERSWIFLSQGERQKVLIARALMAHPRLLILDEPCSGLDPVAREHFLAFVEKLALLKQAPALVLVTHHVEEIVPAFSHALLLRDGAVVASGPLGRTLNSAALSTTFGAPLRLTRTGGRYALRALRLESGRRGKRTLRSSGLR</sequence>
<evidence type="ECO:0000256" key="4">
    <source>
        <dbReference type="ARBA" id="ARBA00022840"/>
    </source>
</evidence>
<keyword evidence="2" id="KW-0813">Transport</keyword>
<dbReference type="InterPro" id="IPR017871">
    <property type="entry name" value="ABC_transporter-like_CS"/>
</dbReference>
<dbReference type="PANTHER" id="PTHR42734">
    <property type="entry name" value="METAL TRANSPORT SYSTEM ATP-BINDING PROTEIN TM_0124-RELATED"/>
    <property type="match status" value="1"/>
</dbReference>
<dbReference type="GO" id="GO:0016887">
    <property type="term" value="F:ATP hydrolysis activity"/>
    <property type="evidence" value="ECO:0007669"/>
    <property type="project" value="InterPro"/>
</dbReference>
<evidence type="ECO:0000256" key="1">
    <source>
        <dbReference type="ARBA" id="ARBA00005417"/>
    </source>
</evidence>
<evidence type="ECO:0000313" key="6">
    <source>
        <dbReference type="EMBL" id="OIR06376.1"/>
    </source>
</evidence>
<proteinExistence type="inferred from homology"/>
<evidence type="ECO:0000256" key="2">
    <source>
        <dbReference type="ARBA" id="ARBA00022448"/>
    </source>
</evidence>
<organism evidence="6">
    <name type="scientific">mine drainage metagenome</name>
    <dbReference type="NCBI Taxonomy" id="410659"/>
    <lineage>
        <taxon>unclassified sequences</taxon>
        <taxon>metagenomes</taxon>
        <taxon>ecological metagenomes</taxon>
    </lineage>
</organism>
<dbReference type="EMBL" id="MLJW01000044">
    <property type="protein sequence ID" value="OIR06376.1"/>
    <property type="molecule type" value="Genomic_DNA"/>
</dbReference>
<dbReference type="InterPro" id="IPR027417">
    <property type="entry name" value="P-loop_NTPase"/>
</dbReference>
<dbReference type="AlphaFoldDB" id="A0A1J5SQT1"/>
<dbReference type="Gene3D" id="3.40.50.300">
    <property type="entry name" value="P-loop containing nucleotide triphosphate hydrolases"/>
    <property type="match status" value="1"/>
</dbReference>
<dbReference type="InterPro" id="IPR050153">
    <property type="entry name" value="Metal_Ion_Import_ABC"/>
</dbReference>
<accession>A0A1J5SQT1</accession>
<dbReference type="Pfam" id="PF00005">
    <property type="entry name" value="ABC_tran"/>
    <property type="match status" value="1"/>
</dbReference>